<accession>A0A6V7PNG8</accession>
<name>A0A6V7PNG8_ANACO</name>
<reference evidence="1" key="1">
    <citation type="submission" date="2020-07" db="EMBL/GenBank/DDBJ databases">
        <authorList>
            <person name="Lin J."/>
        </authorList>
    </citation>
    <scope>NUCLEOTIDE SEQUENCE</scope>
</reference>
<sequence>MENEGLALEATWSSFEESEIMAQLLGGAVATNYFPVIKNKSPPMECTSCFGLNMILIPISPLPQMLTTTHTIGLNPFPLLASAQALVASFFQIHAMEEDAI</sequence>
<dbReference type="EMBL" id="LR862150">
    <property type="protein sequence ID" value="CAD1832404.1"/>
    <property type="molecule type" value="Genomic_DNA"/>
</dbReference>
<proteinExistence type="predicted"/>
<dbReference type="AlphaFoldDB" id="A0A6V7PNG8"/>
<gene>
    <name evidence="1" type="ORF">CB5_LOCUS15615</name>
</gene>
<organism evidence="1">
    <name type="scientific">Ananas comosus var. bracteatus</name>
    <name type="common">red pineapple</name>
    <dbReference type="NCBI Taxonomy" id="296719"/>
    <lineage>
        <taxon>Eukaryota</taxon>
        <taxon>Viridiplantae</taxon>
        <taxon>Streptophyta</taxon>
        <taxon>Embryophyta</taxon>
        <taxon>Tracheophyta</taxon>
        <taxon>Spermatophyta</taxon>
        <taxon>Magnoliopsida</taxon>
        <taxon>Liliopsida</taxon>
        <taxon>Poales</taxon>
        <taxon>Bromeliaceae</taxon>
        <taxon>Bromelioideae</taxon>
        <taxon>Ananas</taxon>
    </lineage>
</organism>
<evidence type="ECO:0000313" key="1">
    <source>
        <dbReference type="EMBL" id="CAD1832404.1"/>
    </source>
</evidence>
<protein>
    <submittedName>
        <fullName evidence="1">Uncharacterized protein</fullName>
    </submittedName>
</protein>